<reference evidence="2" key="1">
    <citation type="journal article" date="2015" name="Nature">
        <title>Complex archaea that bridge the gap between prokaryotes and eukaryotes.</title>
        <authorList>
            <person name="Spang A."/>
            <person name="Saw J.H."/>
            <person name="Jorgensen S.L."/>
            <person name="Zaremba-Niedzwiedzka K."/>
            <person name="Martijn J."/>
            <person name="Lind A.E."/>
            <person name="van Eijk R."/>
            <person name="Schleper C."/>
            <person name="Guy L."/>
            <person name="Ettema T.J."/>
        </authorList>
    </citation>
    <scope>NUCLEOTIDE SEQUENCE</scope>
</reference>
<evidence type="ECO:0000313" key="2">
    <source>
        <dbReference type="EMBL" id="KKK53880.1"/>
    </source>
</evidence>
<name>A0A0F8WZG1_9ZZZZ</name>
<dbReference type="AlphaFoldDB" id="A0A0F8WZG1"/>
<sequence>MTQGTVMFGGLPQAGLAQLVERWFCNPPSFPLKIHQSLGFLRFPRPLVCEISAPSERSAARKSAQSELSVSAPEENEDA</sequence>
<gene>
    <name evidence="2" type="ORF">LCGC14_3090330</name>
</gene>
<evidence type="ECO:0000256" key="1">
    <source>
        <dbReference type="SAM" id="MobiDB-lite"/>
    </source>
</evidence>
<dbReference type="EMBL" id="LAZR01066284">
    <property type="protein sequence ID" value="KKK53880.1"/>
    <property type="molecule type" value="Genomic_DNA"/>
</dbReference>
<comment type="caution">
    <text evidence="2">The sequence shown here is derived from an EMBL/GenBank/DDBJ whole genome shotgun (WGS) entry which is preliminary data.</text>
</comment>
<organism evidence="2">
    <name type="scientific">marine sediment metagenome</name>
    <dbReference type="NCBI Taxonomy" id="412755"/>
    <lineage>
        <taxon>unclassified sequences</taxon>
        <taxon>metagenomes</taxon>
        <taxon>ecological metagenomes</taxon>
    </lineage>
</organism>
<protein>
    <submittedName>
        <fullName evidence="2">Uncharacterized protein</fullName>
    </submittedName>
</protein>
<feature type="region of interest" description="Disordered" evidence="1">
    <location>
        <begin position="60"/>
        <end position="79"/>
    </location>
</feature>
<accession>A0A0F8WZG1</accession>
<proteinExistence type="predicted"/>